<keyword evidence="13" id="KW-1185">Reference proteome</keyword>
<evidence type="ECO:0000256" key="8">
    <source>
        <dbReference type="ARBA" id="ARBA00026100"/>
    </source>
</evidence>
<dbReference type="Gene3D" id="3.40.390.10">
    <property type="entry name" value="Collagenase (Catalytic Domain)"/>
    <property type="match status" value="1"/>
</dbReference>
<dbReference type="InterPro" id="IPR045090">
    <property type="entry name" value="Pept_M3A_M3B"/>
</dbReference>
<proteinExistence type="inferred from homology"/>
<evidence type="ECO:0000256" key="3">
    <source>
        <dbReference type="ARBA" id="ARBA00022723"/>
    </source>
</evidence>
<dbReference type="InterPro" id="IPR034005">
    <property type="entry name" value="M3A_DCP"/>
</dbReference>
<evidence type="ECO:0000256" key="4">
    <source>
        <dbReference type="ARBA" id="ARBA00022801"/>
    </source>
</evidence>
<dbReference type="Gene3D" id="1.10.1370.10">
    <property type="entry name" value="Neurolysin, domain 3"/>
    <property type="match status" value="1"/>
</dbReference>
<dbReference type="GO" id="GO:0006508">
    <property type="term" value="P:proteolysis"/>
    <property type="evidence" value="ECO:0007669"/>
    <property type="project" value="UniProtKB-KW"/>
</dbReference>
<keyword evidence="2 9" id="KW-0645">Protease</keyword>
<dbReference type="Gene3D" id="1.10.1370.40">
    <property type="match status" value="1"/>
</dbReference>
<dbReference type="PANTHER" id="PTHR43660">
    <property type="entry name" value="DIPEPTIDYL CARBOXYPEPTIDASE"/>
    <property type="match status" value="1"/>
</dbReference>
<keyword evidence="12" id="KW-0121">Carboxypeptidase</keyword>
<dbReference type="GO" id="GO:0004222">
    <property type="term" value="F:metalloendopeptidase activity"/>
    <property type="evidence" value="ECO:0007669"/>
    <property type="project" value="UniProtKB-EC"/>
</dbReference>
<comment type="caution">
    <text evidence="12">The sequence shown here is derived from an EMBL/GenBank/DDBJ whole genome shotgun (WGS) entry which is preliminary data.</text>
</comment>
<comment type="similarity">
    <text evidence="1 9">Belongs to the peptidase M3 family.</text>
</comment>
<evidence type="ECO:0000256" key="7">
    <source>
        <dbReference type="ARBA" id="ARBA00024603"/>
    </source>
</evidence>
<dbReference type="InterPro" id="IPR024077">
    <property type="entry name" value="Neurolysin/TOP_dom2"/>
</dbReference>
<evidence type="ECO:0000256" key="5">
    <source>
        <dbReference type="ARBA" id="ARBA00022833"/>
    </source>
</evidence>
<dbReference type="PANTHER" id="PTHR43660:SF1">
    <property type="entry name" value="DIPEPTIDYL CARBOXYPEPTIDASE"/>
    <property type="match status" value="1"/>
</dbReference>
<dbReference type="InterPro" id="IPR001567">
    <property type="entry name" value="Pept_M3A_M3B_dom"/>
</dbReference>
<organism evidence="12 13">
    <name type="scientific">Candidatus Phycosocius bacilliformis</name>
    <dbReference type="NCBI Taxonomy" id="1445552"/>
    <lineage>
        <taxon>Bacteria</taxon>
        <taxon>Pseudomonadati</taxon>
        <taxon>Pseudomonadota</taxon>
        <taxon>Alphaproteobacteria</taxon>
        <taxon>Caulobacterales</taxon>
        <taxon>Caulobacterales incertae sedis</taxon>
        <taxon>Candidatus Phycosocius</taxon>
    </lineage>
</organism>
<name>A0A2P2E7T5_9PROT</name>
<evidence type="ECO:0000256" key="9">
    <source>
        <dbReference type="RuleBase" id="RU003435"/>
    </source>
</evidence>
<keyword evidence="3 9" id="KW-0479">Metal-binding</keyword>
<dbReference type="FunFam" id="3.40.390.10:FF:000009">
    <property type="entry name" value="Oligopeptidase A"/>
    <property type="match status" value="1"/>
</dbReference>
<comment type="catalytic activity">
    <reaction evidence="7">
        <text>Hydrolysis of oligopeptides, with broad specificity. Gly or Ala commonly occur as P1 or P1' residues, but more distant residues are also important, as is shown by the fact that Z-Gly-Pro-Gly-|-Gly-Pro-Ala is cleaved, but not Z-(Gly)(5).</text>
        <dbReference type="EC" id="3.4.24.70"/>
    </reaction>
</comment>
<dbReference type="Pfam" id="PF19310">
    <property type="entry name" value="TOP_N"/>
    <property type="match status" value="1"/>
</dbReference>
<evidence type="ECO:0000256" key="6">
    <source>
        <dbReference type="ARBA" id="ARBA00023049"/>
    </source>
</evidence>
<sequence length="711" mass="78665">MERCDFLAGSVAMLTLSAAPEAMAAKAKKKAAGRANPLLAEWNTPWGVPPFNLIQTRDFEPALRVAMAEKLADIQAISAAKTPATFETVIVPLEKSGQRLTRATTVFYNLTGMMSTPDLQKIEGKVSASLSQHDSTISQDPKIFARVKAAFDSRESQSLNPAQTQLLEDTYAGFVRNGALLNPTQKKRLADIDARLTHLQVQFGQNVLAGQSSFALPLKTKEDLAGLSDSFIAAAAAEAKERKIDALGVVTLSRSSFEPFLTMSTRRDLREAVQKGWMAVSGTPGPTDNRPLIPEIVDLRNEKARLLGFKSFAHYQLDNKMAKSPEAAMDMMLGVWAASLATAKRERAMLQELAAADGLDGPIKSWDWWYYAEKVRKAKYDVDESETKPYFELGNMIEAIHWHANQLFGISFKKITGVPTWHPDVVTYEVSDPSGKPMALWYGDFFARQTKQSGAWMSSFRDQQRLIGDIKPVVFNVCNYTKAPAGQPNLLSLDDVTTLFHEFGHALHGMLSDVTYPSQSGTNVKRDFVEFPSQLMEHWVTTPEILTRFAKHHATGEIIPRALVDKIIAARNFNQGWATSEFMMAAIMDMKMHMIEGPAPKDVDAWENDILGGIGAIPEIVVRYRPGYFKHTFEGGYAAGYYSYIWAAVLECDAFQAFVEAGNVYDKATSAKLKRYIFASGGQADPLANYVAFRGRAPGVDALLADRDLRV</sequence>
<dbReference type="InterPro" id="IPR024079">
    <property type="entry name" value="MetalloPept_cat_dom_sf"/>
</dbReference>
<dbReference type="Pfam" id="PF01432">
    <property type="entry name" value="Peptidase_M3"/>
    <property type="match status" value="1"/>
</dbReference>
<dbReference type="Proteomes" id="UP000245086">
    <property type="component" value="Unassembled WGS sequence"/>
</dbReference>
<evidence type="ECO:0000259" key="10">
    <source>
        <dbReference type="Pfam" id="PF01432"/>
    </source>
</evidence>
<dbReference type="CDD" id="cd06456">
    <property type="entry name" value="M3A_DCP"/>
    <property type="match status" value="1"/>
</dbReference>
<comment type="cofactor">
    <cofactor evidence="9">
        <name>Zn(2+)</name>
        <dbReference type="ChEBI" id="CHEBI:29105"/>
    </cofactor>
    <text evidence="9">Binds 1 zinc ion.</text>
</comment>
<gene>
    <name evidence="12" type="primary">dcp_2</name>
    <name evidence="12" type="ORF">PbB2_00780</name>
</gene>
<reference evidence="12 13" key="1">
    <citation type="journal article" date="2018" name="Genome Announc.">
        <title>Draft Genome Sequence of "Candidatus Phycosocius bacilliformis," an Alphaproteobacterial Ectosymbiont of the Hydrocarbon-Producing Green Alga Botryococcus braunii.</title>
        <authorList>
            <person name="Tanabe Y."/>
            <person name="Yamaguchi H."/>
            <person name="Watanabe M.M."/>
        </authorList>
    </citation>
    <scope>NUCLEOTIDE SEQUENCE [LARGE SCALE GENOMIC DNA]</scope>
    <source>
        <strain evidence="12 13">BOTRYCO-2</strain>
    </source>
</reference>
<dbReference type="GO" id="GO:0005829">
    <property type="term" value="C:cytosol"/>
    <property type="evidence" value="ECO:0007669"/>
    <property type="project" value="TreeGrafter"/>
</dbReference>
<evidence type="ECO:0000313" key="12">
    <source>
        <dbReference type="EMBL" id="GBF57120.1"/>
    </source>
</evidence>
<dbReference type="SUPFAM" id="SSF55486">
    <property type="entry name" value="Metalloproteases ('zincins'), catalytic domain"/>
    <property type="match status" value="1"/>
</dbReference>
<protein>
    <recommendedName>
        <fullName evidence="8">oligopeptidase A</fullName>
        <ecNumber evidence="8">3.4.24.70</ecNumber>
    </recommendedName>
</protein>
<accession>A0A2P2E7T5</accession>
<feature type="domain" description="Peptidase M3A/M3B catalytic" evidence="10">
    <location>
        <begin position="261"/>
        <end position="706"/>
    </location>
</feature>
<dbReference type="GO" id="GO:0046872">
    <property type="term" value="F:metal ion binding"/>
    <property type="evidence" value="ECO:0007669"/>
    <property type="project" value="UniProtKB-UniRule"/>
</dbReference>
<evidence type="ECO:0000256" key="2">
    <source>
        <dbReference type="ARBA" id="ARBA00022670"/>
    </source>
</evidence>
<keyword evidence="5 9" id="KW-0862">Zinc</keyword>
<keyword evidence="6 9" id="KW-0482">Metalloprotease</keyword>
<evidence type="ECO:0000259" key="11">
    <source>
        <dbReference type="Pfam" id="PF19310"/>
    </source>
</evidence>
<dbReference type="EMBL" id="BFBR01000002">
    <property type="protein sequence ID" value="GBF57120.1"/>
    <property type="molecule type" value="Genomic_DNA"/>
</dbReference>
<feature type="domain" description="Oligopeptidase A N-terminal" evidence="11">
    <location>
        <begin position="72"/>
        <end position="182"/>
    </location>
</feature>
<evidence type="ECO:0000256" key="1">
    <source>
        <dbReference type="ARBA" id="ARBA00006040"/>
    </source>
</evidence>
<dbReference type="AlphaFoldDB" id="A0A2P2E7T5"/>
<dbReference type="InterPro" id="IPR045666">
    <property type="entry name" value="OpdA_N"/>
</dbReference>
<evidence type="ECO:0000313" key="13">
    <source>
        <dbReference type="Proteomes" id="UP000245086"/>
    </source>
</evidence>
<dbReference type="EC" id="3.4.24.70" evidence="8"/>
<dbReference type="GO" id="GO:0004180">
    <property type="term" value="F:carboxypeptidase activity"/>
    <property type="evidence" value="ECO:0007669"/>
    <property type="project" value="UniProtKB-KW"/>
</dbReference>
<keyword evidence="4 9" id="KW-0378">Hydrolase</keyword>